<dbReference type="RefSeq" id="WP_245695911.1">
    <property type="nucleotide sequence ID" value="NZ_FNKO01000002.1"/>
</dbReference>
<protein>
    <recommendedName>
        <fullName evidence="5">PEP-CTERM protein-sorting domain-containing protein</fullName>
    </recommendedName>
</protein>
<organism evidence="3 4">
    <name type="scientific">Actinopolyspora saharensis</name>
    <dbReference type="NCBI Taxonomy" id="995062"/>
    <lineage>
        <taxon>Bacteria</taxon>
        <taxon>Bacillati</taxon>
        <taxon>Actinomycetota</taxon>
        <taxon>Actinomycetes</taxon>
        <taxon>Actinopolysporales</taxon>
        <taxon>Actinopolysporaceae</taxon>
        <taxon>Actinopolyspora</taxon>
    </lineage>
</organism>
<dbReference type="AlphaFoldDB" id="A0A1H1GS57"/>
<dbReference type="STRING" id="995062.SAMN04489718_3840"/>
<dbReference type="Proteomes" id="UP000199301">
    <property type="component" value="Unassembled WGS sequence"/>
</dbReference>
<feature type="signal peptide" evidence="2">
    <location>
        <begin position="1"/>
        <end position="28"/>
    </location>
</feature>
<keyword evidence="1" id="KW-0812">Transmembrane</keyword>
<evidence type="ECO:0000313" key="3">
    <source>
        <dbReference type="EMBL" id="SDR16044.1"/>
    </source>
</evidence>
<evidence type="ECO:0000256" key="2">
    <source>
        <dbReference type="SAM" id="SignalP"/>
    </source>
</evidence>
<feature type="chain" id="PRO_5011604062" description="PEP-CTERM protein-sorting domain-containing protein" evidence="2">
    <location>
        <begin position="29"/>
        <end position="81"/>
    </location>
</feature>
<evidence type="ECO:0000313" key="4">
    <source>
        <dbReference type="Proteomes" id="UP000199301"/>
    </source>
</evidence>
<keyword evidence="1" id="KW-0472">Membrane</keyword>
<keyword evidence="4" id="KW-1185">Reference proteome</keyword>
<sequence length="81" mass="8508">MRKHTARAGAWLSALVLTLLTGGVSAHAAVPEYHTQAQATPLDALSTPVGLVTVALGVTGMLVGALRRKKVPVQPENQRRT</sequence>
<keyword evidence="1" id="KW-1133">Transmembrane helix</keyword>
<gene>
    <name evidence="3" type="ORF">SAMN04489718_3840</name>
</gene>
<keyword evidence="2" id="KW-0732">Signal</keyword>
<feature type="transmembrane region" description="Helical" evidence="1">
    <location>
        <begin position="44"/>
        <end position="66"/>
    </location>
</feature>
<evidence type="ECO:0000256" key="1">
    <source>
        <dbReference type="SAM" id="Phobius"/>
    </source>
</evidence>
<dbReference type="EMBL" id="FNKO01000002">
    <property type="protein sequence ID" value="SDR16044.1"/>
    <property type="molecule type" value="Genomic_DNA"/>
</dbReference>
<reference evidence="4" key="1">
    <citation type="submission" date="2016-10" db="EMBL/GenBank/DDBJ databases">
        <authorList>
            <person name="Varghese N."/>
            <person name="Submissions S."/>
        </authorList>
    </citation>
    <scope>NUCLEOTIDE SEQUENCE [LARGE SCALE GENOMIC DNA]</scope>
    <source>
        <strain evidence="4">DSM 45459</strain>
    </source>
</reference>
<proteinExistence type="predicted"/>
<evidence type="ECO:0008006" key="5">
    <source>
        <dbReference type="Google" id="ProtNLM"/>
    </source>
</evidence>
<accession>A0A1H1GS57</accession>
<name>A0A1H1GS57_9ACTN</name>